<sequence length="261" mass="28647">MRENHRDIQTTKKETAPVSSNRKAKPAINTPSRKPNHQQQKSIKRNLSSSFTRITEEDDALNLLKESIQKISSISESVDVHQSTAEIGKTSFNSDHDLVSENAGVLQLPEQSIGISSVSEAFISNEGQLTECIESYIASTKQLISPSAATGLIEMTPSPSLPSSSPITAEDMNLFKIESLVNDLRESMCQVLNSTDLEPKHQNLFDALVKMVIDELHSMHEEKDMMTLLLSFVLAAIVAGSVGFFMFSDAQSSYYGPPPST</sequence>
<dbReference type="Proteomes" id="UP001056120">
    <property type="component" value="Linkage Group LG21"/>
</dbReference>
<evidence type="ECO:0000313" key="1">
    <source>
        <dbReference type="EMBL" id="KAI3731923.1"/>
    </source>
</evidence>
<keyword evidence="2" id="KW-1185">Reference proteome</keyword>
<gene>
    <name evidence="1" type="ORF">L1987_63116</name>
</gene>
<accession>A0ACB9CCF6</accession>
<evidence type="ECO:0000313" key="2">
    <source>
        <dbReference type="Proteomes" id="UP001056120"/>
    </source>
</evidence>
<protein>
    <submittedName>
        <fullName evidence="1">Uncharacterized protein</fullName>
    </submittedName>
</protein>
<proteinExistence type="predicted"/>
<name>A0ACB9CCF6_9ASTR</name>
<reference evidence="1 2" key="2">
    <citation type="journal article" date="2022" name="Mol. Ecol. Resour.">
        <title>The genomes of chicory, endive, great burdock and yacon provide insights into Asteraceae paleo-polyploidization history and plant inulin production.</title>
        <authorList>
            <person name="Fan W."/>
            <person name="Wang S."/>
            <person name="Wang H."/>
            <person name="Wang A."/>
            <person name="Jiang F."/>
            <person name="Liu H."/>
            <person name="Zhao H."/>
            <person name="Xu D."/>
            <person name="Zhang Y."/>
        </authorList>
    </citation>
    <scope>NUCLEOTIDE SEQUENCE [LARGE SCALE GENOMIC DNA]</scope>
    <source>
        <strain evidence="2">cv. Yunnan</strain>
        <tissue evidence="1">Leaves</tissue>
    </source>
</reference>
<reference evidence="2" key="1">
    <citation type="journal article" date="2022" name="Mol. Ecol. Resour.">
        <title>The genomes of chicory, endive, great burdock and yacon provide insights into Asteraceae palaeo-polyploidization history and plant inulin production.</title>
        <authorList>
            <person name="Fan W."/>
            <person name="Wang S."/>
            <person name="Wang H."/>
            <person name="Wang A."/>
            <person name="Jiang F."/>
            <person name="Liu H."/>
            <person name="Zhao H."/>
            <person name="Xu D."/>
            <person name="Zhang Y."/>
        </authorList>
    </citation>
    <scope>NUCLEOTIDE SEQUENCE [LARGE SCALE GENOMIC DNA]</scope>
    <source>
        <strain evidence="2">cv. Yunnan</strain>
    </source>
</reference>
<organism evidence="1 2">
    <name type="scientific">Smallanthus sonchifolius</name>
    <dbReference type="NCBI Taxonomy" id="185202"/>
    <lineage>
        <taxon>Eukaryota</taxon>
        <taxon>Viridiplantae</taxon>
        <taxon>Streptophyta</taxon>
        <taxon>Embryophyta</taxon>
        <taxon>Tracheophyta</taxon>
        <taxon>Spermatophyta</taxon>
        <taxon>Magnoliopsida</taxon>
        <taxon>eudicotyledons</taxon>
        <taxon>Gunneridae</taxon>
        <taxon>Pentapetalae</taxon>
        <taxon>asterids</taxon>
        <taxon>campanulids</taxon>
        <taxon>Asterales</taxon>
        <taxon>Asteraceae</taxon>
        <taxon>Asteroideae</taxon>
        <taxon>Heliantheae alliance</taxon>
        <taxon>Millerieae</taxon>
        <taxon>Smallanthus</taxon>
    </lineage>
</organism>
<comment type="caution">
    <text evidence="1">The sequence shown here is derived from an EMBL/GenBank/DDBJ whole genome shotgun (WGS) entry which is preliminary data.</text>
</comment>
<dbReference type="EMBL" id="CM042038">
    <property type="protein sequence ID" value="KAI3731923.1"/>
    <property type="molecule type" value="Genomic_DNA"/>
</dbReference>